<dbReference type="EMBL" id="CAXKWB010003675">
    <property type="protein sequence ID" value="CAL4069830.1"/>
    <property type="molecule type" value="Genomic_DNA"/>
</dbReference>
<feature type="non-terminal residue" evidence="11">
    <location>
        <position position="634"/>
    </location>
</feature>
<dbReference type="Pfam" id="PF25179">
    <property type="entry name" value="LMF1_C"/>
    <property type="match status" value="1"/>
</dbReference>
<proteinExistence type="inferred from homology"/>
<dbReference type="PANTHER" id="PTHR14463:SF5">
    <property type="entry name" value="LIPASE MATURATION FACTOR 2"/>
    <property type="match status" value="1"/>
</dbReference>
<evidence type="ECO:0000256" key="1">
    <source>
        <dbReference type="ARBA" id="ARBA00004477"/>
    </source>
</evidence>
<feature type="transmembrane region" description="Helical" evidence="8">
    <location>
        <begin position="343"/>
        <end position="363"/>
    </location>
</feature>
<reference evidence="11 12" key="1">
    <citation type="submission" date="2024-05" db="EMBL/GenBank/DDBJ databases">
        <authorList>
            <person name="Wallberg A."/>
        </authorList>
    </citation>
    <scope>NUCLEOTIDE SEQUENCE [LARGE SCALE GENOMIC DNA]</scope>
</reference>
<gene>
    <name evidence="11" type="ORF">MNOR_LOCUS8077</name>
</gene>
<feature type="transmembrane region" description="Helical" evidence="8">
    <location>
        <begin position="247"/>
        <end position="274"/>
    </location>
</feature>
<keyword evidence="7" id="KW-0325">Glycoprotein</keyword>
<evidence type="ECO:0000256" key="6">
    <source>
        <dbReference type="ARBA" id="ARBA00023136"/>
    </source>
</evidence>
<comment type="function">
    <text evidence="8">Involved in the maturation of specific proteins in the endoplasmic reticulum.</text>
</comment>
<feature type="transmembrane region" description="Helical" evidence="8">
    <location>
        <begin position="155"/>
        <end position="176"/>
    </location>
</feature>
<feature type="transmembrane region" description="Helical" evidence="8">
    <location>
        <begin position="51"/>
        <end position="70"/>
    </location>
</feature>
<comment type="subcellular location">
    <subcellularLocation>
        <location evidence="1 8">Endoplasmic reticulum membrane</location>
        <topology evidence="1 8">Multi-pass membrane protein</topology>
    </subcellularLocation>
</comment>
<keyword evidence="12" id="KW-1185">Reference proteome</keyword>
<feature type="domain" description="Lipase maturation factor 1/2 N-terminal" evidence="9">
    <location>
        <begin position="154"/>
        <end position="279"/>
    </location>
</feature>
<dbReference type="Proteomes" id="UP001497623">
    <property type="component" value="Unassembled WGS sequence"/>
</dbReference>
<keyword evidence="5 8" id="KW-1133">Transmembrane helix</keyword>
<dbReference type="PANTHER" id="PTHR14463">
    <property type="entry name" value="LIPASE MATURATION FACTOR"/>
    <property type="match status" value="1"/>
</dbReference>
<dbReference type="InterPro" id="IPR057434">
    <property type="entry name" value="LMF1/2_N"/>
</dbReference>
<organism evidence="11 12">
    <name type="scientific">Meganyctiphanes norvegica</name>
    <name type="common">Northern krill</name>
    <name type="synonym">Thysanopoda norvegica</name>
    <dbReference type="NCBI Taxonomy" id="48144"/>
    <lineage>
        <taxon>Eukaryota</taxon>
        <taxon>Metazoa</taxon>
        <taxon>Ecdysozoa</taxon>
        <taxon>Arthropoda</taxon>
        <taxon>Crustacea</taxon>
        <taxon>Multicrustacea</taxon>
        <taxon>Malacostraca</taxon>
        <taxon>Eumalacostraca</taxon>
        <taxon>Eucarida</taxon>
        <taxon>Euphausiacea</taxon>
        <taxon>Euphausiidae</taxon>
        <taxon>Meganyctiphanes</taxon>
    </lineage>
</organism>
<dbReference type="GO" id="GO:0051604">
    <property type="term" value="P:protein maturation"/>
    <property type="evidence" value="ECO:0007669"/>
    <property type="project" value="InterPro"/>
</dbReference>
<dbReference type="Pfam" id="PF06762">
    <property type="entry name" value="LMF1"/>
    <property type="match status" value="1"/>
</dbReference>
<accession>A0AAV2Q4M1</accession>
<keyword evidence="4 8" id="KW-0256">Endoplasmic reticulum</keyword>
<evidence type="ECO:0000256" key="8">
    <source>
        <dbReference type="RuleBase" id="RU361229"/>
    </source>
</evidence>
<comment type="similarity">
    <text evidence="2 8">Belongs to the lipase maturation factor family.</text>
</comment>
<dbReference type="GO" id="GO:0005789">
    <property type="term" value="C:endoplasmic reticulum membrane"/>
    <property type="evidence" value="ECO:0007669"/>
    <property type="project" value="UniProtKB-SubCell"/>
</dbReference>
<evidence type="ECO:0000256" key="5">
    <source>
        <dbReference type="ARBA" id="ARBA00022989"/>
    </source>
</evidence>
<keyword evidence="3 8" id="KW-0812">Transmembrane</keyword>
<evidence type="ECO:0000313" key="12">
    <source>
        <dbReference type="Proteomes" id="UP001497623"/>
    </source>
</evidence>
<evidence type="ECO:0000259" key="10">
    <source>
        <dbReference type="Pfam" id="PF25179"/>
    </source>
</evidence>
<dbReference type="AlphaFoldDB" id="A0AAV2Q4M1"/>
<evidence type="ECO:0000256" key="2">
    <source>
        <dbReference type="ARBA" id="ARBA00005512"/>
    </source>
</evidence>
<name>A0AAV2Q4M1_MEGNR</name>
<feature type="transmembrane region" description="Helical" evidence="8">
    <location>
        <begin position="116"/>
        <end position="134"/>
    </location>
</feature>
<keyword evidence="6 8" id="KW-0472">Membrane</keyword>
<dbReference type="InterPro" id="IPR009613">
    <property type="entry name" value="LMF"/>
</dbReference>
<evidence type="ECO:0000256" key="7">
    <source>
        <dbReference type="ARBA" id="ARBA00023180"/>
    </source>
</evidence>
<evidence type="ECO:0000256" key="4">
    <source>
        <dbReference type="ARBA" id="ARBA00022824"/>
    </source>
</evidence>
<feature type="domain" description="Lipase maturation factor 1/2 C-terminal" evidence="10">
    <location>
        <begin position="428"/>
        <end position="566"/>
    </location>
</feature>
<feature type="transmembrane region" description="Helical" evidence="8">
    <location>
        <begin position="384"/>
        <end position="404"/>
    </location>
</feature>
<comment type="caution">
    <text evidence="11">The sequence shown here is derived from an EMBL/GenBank/DDBJ whole genome shotgun (WGS) entry which is preliminary data.</text>
</comment>
<sequence length="634" mass="74526">MSLKIFKNKNNYINNLYYYLNISFNYLKISLLDGEVQGYVLQFMLLPKPSLMSNFIFIFFFALFFCRSTVHEIEFLMIIHFEWDFVCVLWVNWCVGVWFLYMSMLMDEIQAPQTYFLWHVGIKMLFVILFQVILGSRILLCFSQWFKARLRRLEIVWILKIVYFMIMYSGIINQMYTNDPLKWEKVPLNIHFESQCIPTPLAWYFHQLPSWWNQLSVVATFVIEIPVPFLFFSPVRNHRLFACYMQIMLQILIISTGNYNFFNLLTLTLCISLFDDVHLGYQYVRYLLEGHFYHQYVCYWWLGVKNYLYYTRTDTNLKIHGKSSCDGSGAFSRHEFDAWISKAVPLSIAIGAFSLLITVAEALTSTLFEVRGFFTKCGVFSATLLYSMLAIVMFGISLVPYSVLDRPTSQRVWPVFKSMYSQTDDFHLTSSYGLFRRMTGVDGRPEVILEGANDLNESWVEYEFSYKPGNVDEPLSFVAPHQPRLDWQMWFAALGSYSHNPWLISLAHRLLSGQPEVLKLLRPDSPWIQNPPKYIKAAKYLYHFTDIKEGETGLWWKREQDEDYLPIFTVDHPPLVEYLRKIGTIGTMDIPVTNQPLVNLLDTIRSSAEIITPEQMLWSLFITGILIIWTKRAI</sequence>
<evidence type="ECO:0000313" key="11">
    <source>
        <dbReference type="EMBL" id="CAL4069830.1"/>
    </source>
</evidence>
<evidence type="ECO:0000256" key="3">
    <source>
        <dbReference type="ARBA" id="ARBA00022692"/>
    </source>
</evidence>
<dbReference type="InterPro" id="IPR057433">
    <property type="entry name" value="LMF1/2_C"/>
</dbReference>
<feature type="transmembrane region" description="Helical" evidence="8">
    <location>
        <begin position="82"/>
        <end position="104"/>
    </location>
</feature>
<evidence type="ECO:0000259" key="9">
    <source>
        <dbReference type="Pfam" id="PF06762"/>
    </source>
</evidence>
<protein>
    <recommendedName>
        <fullName evidence="8">Lipase maturation factor</fullName>
    </recommendedName>
</protein>
<feature type="transmembrane region" description="Helical" evidence="8">
    <location>
        <begin position="12"/>
        <end position="31"/>
    </location>
</feature>
<feature type="transmembrane region" description="Helical" evidence="8">
    <location>
        <begin position="211"/>
        <end position="235"/>
    </location>
</feature>